<feature type="transmembrane region" description="Helical" evidence="8">
    <location>
        <begin position="92"/>
        <end position="112"/>
    </location>
</feature>
<keyword evidence="3" id="KW-0813">Transport</keyword>
<feature type="transmembrane region" description="Helical" evidence="8">
    <location>
        <begin position="119"/>
        <end position="140"/>
    </location>
</feature>
<dbReference type="InterPro" id="IPR006042">
    <property type="entry name" value="Xan_ur_permease"/>
</dbReference>
<keyword evidence="7 8" id="KW-0472">Membrane</keyword>
<evidence type="ECO:0000256" key="6">
    <source>
        <dbReference type="ARBA" id="ARBA00022989"/>
    </source>
</evidence>
<evidence type="ECO:0000256" key="2">
    <source>
        <dbReference type="ARBA" id="ARBA00008821"/>
    </source>
</evidence>
<evidence type="ECO:0000313" key="9">
    <source>
        <dbReference type="EMBL" id="RHW32749.1"/>
    </source>
</evidence>
<dbReference type="GO" id="GO:0005886">
    <property type="term" value="C:plasma membrane"/>
    <property type="evidence" value="ECO:0007669"/>
    <property type="project" value="UniProtKB-SubCell"/>
</dbReference>
<feature type="transmembrane region" description="Helical" evidence="8">
    <location>
        <begin position="184"/>
        <end position="207"/>
    </location>
</feature>
<feature type="transmembrane region" description="Helical" evidence="8">
    <location>
        <begin position="391"/>
        <end position="414"/>
    </location>
</feature>
<dbReference type="PANTHER" id="PTHR42810:SF4">
    <property type="entry name" value="URIC ACID TRANSPORTER UACT"/>
    <property type="match status" value="1"/>
</dbReference>
<feature type="transmembrane region" description="Helical" evidence="8">
    <location>
        <begin position="336"/>
        <end position="355"/>
    </location>
</feature>
<evidence type="ECO:0000256" key="5">
    <source>
        <dbReference type="ARBA" id="ARBA00022692"/>
    </source>
</evidence>
<keyword evidence="5 8" id="KW-0812">Transmembrane</keyword>
<dbReference type="EMBL" id="QWEI01000012">
    <property type="protein sequence ID" value="RHW32749.1"/>
    <property type="molecule type" value="Genomic_DNA"/>
</dbReference>
<feature type="transmembrane region" description="Helical" evidence="8">
    <location>
        <begin position="227"/>
        <end position="251"/>
    </location>
</feature>
<dbReference type="InterPro" id="IPR006043">
    <property type="entry name" value="NCS2"/>
</dbReference>
<sequence>MNNVKATTLGIQHLLAMYAGAILVPLIIGGALGFNATQMTYLVAIDIMMCGVATLLQVMRGKAFGIGLPVVLGCTFTAVSPIIAIGSDKGLGAVYGSIIASGLIIILIAGVFGKLVKFFPPIVTGSVVTIIGISLIPVAINNMGGGQGAPDFGSASNIGLAMVTLIVILLIYRFTTGFTRSISILLGLVMGTVIAAFLGKVNFSPVADASWFHMVQPFYFGAPTFDIAAILTMTLVGMVSLVESSGVYFALSDITKKPLSSKDLAKGYRSEGLASIIGGIFNAFPYTTFSQNVGLLKMTGVKERKVIAITGGLLVLLGFLPKVAALTTIIPTPVLGGAMLAMFGMVVTQGITMLAPEIARSSENAMIAATAVGLGAGVAFVPNIFAALPEWLAVFTSNGIVCGSVTAIVLNVLFNMMGTKKIESIQTQPLNENNKQTA</sequence>
<gene>
    <name evidence="9" type="ORF">D1B33_16410</name>
</gene>
<keyword evidence="4" id="KW-1003">Cell membrane</keyword>
<feature type="transmembrane region" description="Helical" evidence="8">
    <location>
        <begin position="367"/>
        <end position="385"/>
    </location>
</feature>
<proteinExistence type="inferred from homology"/>
<dbReference type="GO" id="GO:0042907">
    <property type="term" value="F:xanthine transmembrane transporter activity"/>
    <property type="evidence" value="ECO:0007669"/>
    <property type="project" value="TreeGrafter"/>
</dbReference>
<name>A0A396S9Y1_9BACL</name>
<dbReference type="Proteomes" id="UP000265692">
    <property type="component" value="Unassembled WGS sequence"/>
</dbReference>
<feature type="transmembrane region" description="Helical" evidence="8">
    <location>
        <begin position="40"/>
        <end position="59"/>
    </location>
</feature>
<dbReference type="OrthoDB" id="9805749at2"/>
<dbReference type="InterPro" id="IPR017588">
    <property type="entry name" value="UacT-like"/>
</dbReference>
<protein>
    <submittedName>
        <fullName evidence="9">Purine permease</fullName>
    </submittedName>
</protein>
<keyword evidence="10" id="KW-1185">Reference proteome</keyword>
<feature type="transmembrane region" description="Helical" evidence="8">
    <location>
        <begin position="15"/>
        <end position="34"/>
    </location>
</feature>
<comment type="similarity">
    <text evidence="2">Belongs to the nucleobase:cation symporter-2 (NCS2) (TC 2.A.40) family.</text>
</comment>
<evidence type="ECO:0000256" key="7">
    <source>
        <dbReference type="ARBA" id="ARBA00023136"/>
    </source>
</evidence>
<feature type="transmembrane region" description="Helical" evidence="8">
    <location>
        <begin position="66"/>
        <end position="86"/>
    </location>
</feature>
<dbReference type="PANTHER" id="PTHR42810">
    <property type="entry name" value="PURINE PERMEASE C1399.01C-RELATED"/>
    <property type="match status" value="1"/>
</dbReference>
<evidence type="ECO:0000313" key="10">
    <source>
        <dbReference type="Proteomes" id="UP000265692"/>
    </source>
</evidence>
<evidence type="ECO:0000256" key="4">
    <source>
        <dbReference type="ARBA" id="ARBA00022475"/>
    </source>
</evidence>
<reference evidence="9 10" key="1">
    <citation type="submission" date="2018-08" db="EMBL/GenBank/DDBJ databases">
        <title>Lysinibacillus sp. YLB-03 draft genome sequence.</title>
        <authorList>
            <person name="Yu L."/>
        </authorList>
    </citation>
    <scope>NUCLEOTIDE SEQUENCE [LARGE SCALE GENOMIC DNA]</scope>
    <source>
        <strain evidence="9 10">YLB-03</strain>
    </source>
</reference>
<dbReference type="Pfam" id="PF00860">
    <property type="entry name" value="Xan_ur_permease"/>
    <property type="match status" value="1"/>
</dbReference>
<keyword evidence="6 8" id="KW-1133">Transmembrane helix</keyword>
<dbReference type="NCBIfam" id="TIGR00801">
    <property type="entry name" value="ncs2"/>
    <property type="match status" value="1"/>
</dbReference>
<evidence type="ECO:0000256" key="3">
    <source>
        <dbReference type="ARBA" id="ARBA00022448"/>
    </source>
</evidence>
<comment type="caution">
    <text evidence="9">The sequence shown here is derived from an EMBL/GenBank/DDBJ whole genome shotgun (WGS) entry which is preliminary data.</text>
</comment>
<evidence type="ECO:0000256" key="8">
    <source>
        <dbReference type="SAM" id="Phobius"/>
    </source>
</evidence>
<dbReference type="NCBIfam" id="TIGR03173">
    <property type="entry name" value="pbuX"/>
    <property type="match status" value="1"/>
</dbReference>
<dbReference type="RefSeq" id="WP_118877490.1">
    <property type="nucleotide sequence ID" value="NZ_QWEI01000012.1"/>
</dbReference>
<accession>A0A396S9Y1</accession>
<dbReference type="AlphaFoldDB" id="A0A396S9Y1"/>
<feature type="transmembrane region" description="Helical" evidence="8">
    <location>
        <begin position="152"/>
        <end position="172"/>
    </location>
</feature>
<comment type="subcellular location">
    <subcellularLocation>
        <location evidence="1">Cell membrane</location>
        <topology evidence="1">Multi-pass membrane protein</topology>
    </subcellularLocation>
</comment>
<dbReference type="NCBIfam" id="NF037981">
    <property type="entry name" value="NCS2_1"/>
    <property type="match status" value="1"/>
</dbReference>
<organism evidence="9 10">
    <name type="scientific">Ureibacillus yapensis</name>
    <dbReference type="NCBI Taxonomy" id="2304605"/>
    <lineage>
        <taxon>Bacteria</taxon>
        <taxon>Bacillati</taxon>
        <taxon>Bacillota</taxon>
        <taxon>Bacilli</taxon>
        <taxon>Bacillales</taxon>
        <taxon>Caryophanaceae</taxon>
        <taxon>Ureibacillus</taxon>
    </lineage>
</organism>
<evidence type="ECO:0000256" key="1">
    <source>
        <dbReference type="ARBA" id="ARBA00004651"/>
    </source>
</evidence>
<dbReference type="PROSITE" id="PS01116">
    <property type="entry name" value="XANTH_URACIL_PERMASE"/>
    <property type="match status" value="1"/>
</dbReference>
<feature type="transmembrane region" description="Helical" evidence="8">
    <location>
        <begin position="306"/>
        <end position="330"/>
    </location>
</feature>